<keyword evidence="5" id="KW-0464">Manganese</keyword>
<sequence>MTLRLLSWNVRVLNNPQKREVCKNLLKDWKCDIVCFQETKVSSTDVAFVWSLWGSPFIDWAVLDVVQALGGVLLIWDKRVFEKLDVITRQFSVSVLLRGVVGDFVWACIGVYGSNDDGQQVSLWELSS</sequence>
<dbReference type="GO" id="GO:0046872">
    <property type="term" value="F:metal ion binding"/>
    <property type="evidence" value="ECO:0007669"/>
    <property type="project" value="UniProtKB-KW"/>
</dbReference>
<dbReference type="GO" id="GO:0006284">
    <property type="term" value="P:base-excision repair"/>
    <property type="evidence" value="ECO:0007669"/>
    <property type="project" value="TreeGrafter"/>
</dbReference>
<dbReference type="InterPro" id="IPR036691">
    <property type="entry name" value="Endo/exonu/phosph_ase_sf"/>
</dbReference>
<dbReference type="GO" id="GO:0003906">
    <property type="term" value="F:DNA-(apurinic or apyrimidinic site) endonuclease activity"/>
    <property type="evidence" value="ECO:0007669"/>
    <property type="project" value="TreeGrafter"/>
</dbReference>
<feature type="binding site" evidence="5">
    <location>
        <position position="38"/>
    </location>
    <ligand>
        <name>Mg(2+)</name>
        <dbReference type="ChEBI" id="CHEBI:18420"/>
        <label>1</label>
    </ligand>
</feature>
<comment type="caution">
    <text evidence="7">The sequence shown here is derived from an EMBL/GenBank/DDBJ whole genome shotgun (WGS) entry which is preliminary data.</text>
</comment>
<dbReference type="PANTHER" id="PTHR22748:SF19">
    <property type="entry name" value="ENDONUCLEASE_EXONUCLEASE_PHOSPHATASE DOMAIN-CONTAINING PROTEIN"/>
    <property type="match status" value="1"/>
</dbReference>
<dbReference type="PANTHER" id="PTHR22748">
    <property type="entry name" value="AP ENDONUCLEASE"/>
    <property type="match status" value="1"/>
</dbReference>
<dbReference type="Gene3D" id="3.60.10.10">
    <property type="entry name" value="Endonuclease/exonuclease/phosphatase"/>
    <property type="match status" value="1"/>
</dbReference>
<proteinExistence type="inferred from homology"/>
<dbReference type="Proteomes" id="UP001324115">
    <property type="component" value="Unassembled WGS sequence"/>
</dbReference>
<evidence type="ECO:0000256" key="2">
    <source>
        <dbReference type="ARBA" id="ARBA00022723"/>
    </source>
</evidence>
<dbReference type="Pfam" id="PF03372">
    <property type="entry name" value="Exo_endo_phos"/>
    <property type="match status" value="1"/>
</dbReference>
<evidence type="ECO:0000313" key="7">
    <source>
        <dbReference type="EMBL" id="KAK4572348.1"/>
    </source>
</evidence>
<keyword evidence="8" id="KW-1185">Reference proteome</keyword>
<feature type="binding site" evidence="5">
    <location>
        <position position="9"/>
    </location>
    <ligand>
        <name>Mg(2+)</name>
        <dbReference type="ChEBI" id="CHEBI:18420"/>
        <label>1</label>
    </ligand>
</feature>
<evidence type="ECO:0000256" key="4">
    <source>
        <dbReference type="ARBA" id="ARBA00022842"/>
    </source>
</evidence>
<dbReference type="AlphaFoldDB" id="A0AAN7EIL1"/>
<evidence type="ECO:0000259" key="6">
    <source>
        <dbReference type="Pfam" id="PF03372"/>
    </source>
</evidence>
<protein>
    <recommendedName>
        <fullName evidence="6">Endonuclease/exonuclease/phosphatase domain-containing protein</fullName>
    </recommendedName>
</protein>
<keyword evidence="4 5" id="KW-0460">Magnesium</keyword>
<evidence type="ECO:0000256" key="5">
    <source>
        <dbReference type="PIRSR" id="PIRSR604808-2"/>
    </source>
</evidence>
<keyword evidence="2 5" id="KW-0479">Metal-binding</keyword>
<dbReference type="InterPro" id="IPR004808">
    <property type="entry name" value="AP_endonuc_1"/>
</dbReference>
<organism evidence="7 8">
    <name type="scientific">Quercus rubra</name>
    <name type="common">Northern red oak</name>
    <name type="synonym">Quercus borealis</name>
    <dbReference type="NCBI Taxonomy" id="3512"/>
    <lineage>
        <taxon>Eukaryota</taxon>
        <taxon>Viridiplantae</taxon>
        <taxon>Streptophyta</taxon>
        <taxon>Embryophyta</taxon>
        <taxon>Tracheophyta</taxon>
        <taxon>Spermatophyta</taxon>
        <taxon>Magnoliopsida</taxon>
        <taxon>eudicotyledons</taxon>
        <taxon>Gunneridae</taxon>
        <taxon>Pentapetalae</taxon>
        <taxon>rosids</taxon>
        <taxon>fabids</taxon>
        <taxon>Fagales</taxon>
        <taxon>Fagaceae</taxon>
        <taxon>Quercus</taxon>
    </lineage>
</organism>
<feature type="domain" description="Endonuclease/exonuclease/phosphatase" evidence="6">
    <location>
        <begin position="6"/>
        <end position="90"/>
    </location>
</feature>
<comment type="cofactor">
    <cofactor evidence="5">
        <name>Mg(2+)</name>
        <dbReference type="ChEBI" id="CHEBI:18420"/>
    </cofactor>
    <cofactor evidence="5">
        <name>Mn(2+)</name>
        <dbReference type="ChEBI" id="CHEBI:29035"/>
    </cofactor>
    <text evidence="5">Probably binds two magnesium or manganese ions per subunit.</text>
</comment>
<reference evidence="7 8" key="1">
    <citation type="journal article" date="2023" name="G3 (Bethesda)">
        <title>A haplotype-resolved chromosome-scale genome for Quercus rubra L. provides insights into the genetics of adaptive traits for red oak species.</title>
        <authorList>
            <person name="Kapoor B."/>
            <person name="Jenkins J."/>
            <person name="Schmutz J."/>
            <person name="Zhebentyayeva T."/>
            <person name="Kuelheim C."/>
            <person name="Coggeshall M."/>
            <person name="Heim C."/>
            <person name="Lasky J.R."/>
            <person name="Leites L."/>
            <person name="Islam-Faridi N."/>
            <person name="Romero-Severson J."/>
            <person name="DeLeo V.L."/>
            <person name="Lucas S.M."/>
            <person name="Lazic D."/>
            <person name="Gailing O."/>
            <person name="Carlson J."/>
            <person name="Staton M."/>
        </authorList>
    </citation>
    <scope>NUCLEOTIDE SEQUENCE [LARGE SCALE GENOMIC DNA]</scope>
    <source>
        <strain evidence="7">Pseudo-F2</strain>
    </source>
</reference>
<dbReference type="InterPro" id="IPR005135">
    <property type="entry name" value="Endo/exonuclease/phosphatase"/>
</dbReference>
<dbReference type="GO" id="GO:0008311">
    <property type="term" value="F:double-stranded DNA 3'-5' DNA exonuclease activity"/>
    <property type="evidence" value="ECO:0007669"/>
    <property type="project" value="TreeGrafter"/>
</dbReference>
<accession>A0AAN7EIL1</accession>
<evidence type="ECO:0000256" key="1">
    <source>
        <dbReference type="ARBA" id="ARBA00007092"/>
    </source>
</evidence>
<evidence type="ECO:0000313" key="8">
    <source>
        <dbReference type="Proteomes" id="UP001324115"/>
    </source>
</evidence>
<evidence type="ECO:0000256" key="3">
    <source>
        <dbReference type="ARBA" id="ARBA00022801"/>
    </source>
</evidence>
<name>A0AAN7EIL1_QUERU</name>
<keyword evidence="3" id="KW-0378">Hydrolase</keyword>
<dbReference type="EMBL" id="JAXUIC010000009">
    <property type="protein sequence ID" value="KAK4572348.1"/>
    <property type="molecule type" value="Genomic_DNA"/>
</dbReference>
<gene>
    <name evidence="7" type="ORF">RGQ29_030688</name>
</gene>
<dbReference type="SUPFAM" id="SSF56219">
    <property type="entry name" value="DNase I-like"/>
    <property type="match status" value="1"/>
</dbReference>
<dbReference type="GO" id="GO:0008081">
    <property type="term" value="F:phosphoric diester hydrolase activity"/>
    <property type="evidence" value="ECO:0007669"/>
    <property type="project" value="TreeGrafter"/>
</dbReference>
<comment type="similarity">
    <text evidence="1">Belongs to the DNA repair enzymes AP/ExoA family.</text>
</comment>
<dbReference type="GO" id="GO:0005634">
    <property type="term" value="C:nucleus"/>
    <property type="evidence" value="ECO:0007669"/>
    <property type="project" value="TreeGrafter"/>
</dbReference>